<dbReference type="PANTHER" id="PTHR46513">
    <property type="entry name" value="VITELLOGENIN RECEPTOR-LIKE PROTEIN-RELATED-RELATED"/>
    <property type="match status" value="1"/>
</dbReference>
<dbReference type="InterPro" id="IPR000033">
    <property type="entry name" value="LDLR_classB_rpt"/>
</dbReference>
<dbReference type="Gene3D" id="2.10.25.10">
    <property type="entry name" value="Laminin"/>
    <property type="match status" value="1"/>
</dbReference>
<evidence type="ECO:0000313" key="1">
    <source>
        <dbReference type="Proteomes" id="UP000095283"/>
    </source>
</evidence>
<sequence length="174" mass="19658">MKNLSNIVFIYIYIYIVKWDNILTIHTFRCYMDGTNCMVIRNTTLGRPSEMTIDFEQNRLCWGDTLLKTISCMDFDGTKSIIIILYPGFPCTHTNQPIPEDSQDHPCHASDCAQLCFGVPNNVSANDAPKLLKQCACRQGYKINLDNGHTCQKDSSEQSEPLCTSNTTQFQVSA</sequence>
<dbReference type="InterPro" id="IPR011042">
    <property type="entry name" value="6-blade_b-propeller_TolB-like"/>
</dbReference>
<dbReference type="Proteomes" id="UP000095283">
    <property type="component" value="Unplaced"/>
</dbReference>
<name>A0A1I7WFT5_HETBA</name>
<organism evidence="1 2">
    <name type="scientific">Heterorhabditis bacteriophora</name>
    <name type="common">Entomopathogenic nematode worm</name>
    <dbReference type="NCBI Taxonomy" id="37862"/>
    <lineage>
        <taxon>Eukaryota</taxon>
        <taxon>Metazoa</taxon>
        <taxon>Ecdysozoa</taxon>
        <taxon>Nematoda</taxon>
        <taxon>Chromadorea</taxon>
        <taxon>Rhabditida</taxon>
        <taxon>Rhabditina</taxon>
        <taxon>Rhabditomorpha</taxon>
        <taxon>Strongyloidea</taxon>
        <taxon>Heterorhabditidae</taxon>
        <taxon>Heterorhabditis</taxon>
    </lineage>
</organism>
<keyword evidence="1" id="KW-1185">Reference proteome</keyword>
<dbReference type="SMART" id="SM00135">
    <property type="entry name" value="LY"/>
    <property type="match status" value="1"/>
</dbReference>
<dbReference type="WBParaSite" id="Hba_03817">
    <property type="protein sequence ID" value="Hba_03817"/>
    <property type="gene ID" value="Hba_03817"/>
</dbReference>
<reference evidence="2" key="1">
    <citation type="submission" date="2016-11" db="UniProtKB">
        <authorList>
            <consortium name="WormBaseParasite"/>
        </authorList>
    </citation>
    <scope>IDENTIFICATION</scope>
</reference>
<dbReference type="Gene3D" id="2.120.10.30">
    <property type="entry name" value="TolB, C-terminal domain"/>
    <property type="match status" value="1"/>
</dbReference>
<evidence type="ECO:0000313" key="2">
    <source>
        <dbReference type="WBParaSite" id="Hba_03817"/>
    </source>
</evidence>
<dbReference type="InterPro" id="IPR050778">
    <property type="entry name" value="Cueball_EGF_LRP_Nidogen"/>
</dbReference>
<proteinExistence type="predicted"/>
<protein>
    <submittedName>
        <fullName evidence="2">EGF-like domain-containing protein</fullName>
    </submittedName>
</protein>
<dbReference type="AlphaFoldDB" id="A0A1I7WFT5"/>
<dbReference type="SUPFAM" id="SSF63825">
    <property type="entry name" value="YWTD domain"/>
    <property type="match status" value="1"/>
</dbReference>
<accession>A0A1I7WFT5</accession>